<dbReference type="Gene3D" id="3.40.50.10170">
    <property type="match status" value="1"/>
</dbReference>
<sequence length="288" mass="31439">MVRIITDSAADFEHSESEKFGISTVPLAVYIDGKEYKDDFLHSKERFYRLAKLSKTLPKTSQPSPYVYECALKKARDNGESVVVITVSSALSGSYQSAVLARDLLGYEGCYVIDSKSASAGQKLLVNEALRLRDNGFTAKDIAEHLLRFRSKIMVYACIDDMKYLYGGGRHTNAAALLGSTGRIKPVISITGSGSVAFEAKTIGMRHGMNHMLMSLKKLGIDQNYPLYIMHTNAKNQALYLSKLIISKGIPFVEGSIVSVGSVVGSHIGEGSTGIAFVKKEQRKSGHD</sequence>
<name>A0ABV1F868_9FIRM</name>
<dbReference type="InterPro" id="IPR003797">
    <property type="entry name" value="DegV"/>
</dbReference>
<gene>
    <name evidence="2" type="ORF">WMO39_04325</name>
</gene>
<protein>
    <submittedName>
        <fullName evidence="2">DegV family protein</fullName>
    </submittedName>
</protein>
<evidence type="ECO:0000313" key="2">
    <source>
        <dbReference type="EMBL" id="MEQ2469563.1"/>
    </source>
</evidence>
<dbReference type="NCBIfam" id="TIGR00762">
    <property type="entry name" value="DegV"/>
    <property type="match status" value="1"/>
</dbReference>
<reference evidence="2 3" key="1">
    <citation type="submission" date="2024-03" db="EMBL/GenBank/DDBJ databases">
        <title>Human intestinal bacterial collection.</title>
        <authorList>
            <person name="Pauvert C."/>
            <person name="Hitch T.C.A."/>
            <person name="Clavel T."/>
        </authorList>
    </citation>
    <scope>NUCLEOTIDE SEQUENCE [LARGE SCALE GENOMIC DNA]</scope>
    <source>
        <strain evidence="2 3">CLA-JM-H38</strain>
    </source>
</reference>
<dbReference type="PANTHER" id="PTHR33434">
    <property type="entry name" value="DEGV DOMAIN-CONTAINING PROTEIN DR_1986-RELATED"/>
    <property type="match status" value="1"/>
</dbReference>
<keyword evidence="1" id="KW-0446">Lipid-binding</keyword>
<dbReference type="PANTHER" id="PTHR33434:SF2">
    <property type="entry name" value="FATTY ACID-BINDING PROTEIN TM_1468"/>
    <property type="match status" value="1"/>
</dbReference>
<dbReference type="Gene3D" id="3.30.1180.10">
    <property type="match status" value="1"/>
</dbReference>
<dbReference type="PROSITE" id="PS51482">
    <property type="entry name" value="DEGV"/>
    <property type="match status" value="1"/>
</dbReference>
<accession>A0ABV1F868</accession>
<dbReference type="EMBL" id="JBBMEZ010000008">
    <property type="protein sequence ID" value="MEQ2469563.1"/>
    <property type="molecule type" value="Genomic_DNA"/>
</dbReference>
<keyword evidence="3" id="KW-1185">Reference proteome</keyword>
<comment type="caution">
    <text evidence="2">The sequence shown here is derived from an EMBL/GenBank/DDBJ whole genome shotgun (WGS) entry which is preliminary data.</text>
</comment>
<evidence type="ECO:0000256" key="1">
    <source>
        <dbReference type="ARBA" id="ARBA00023121"/>
    </source>
</evidence>
<dbReference type="InterPro" id="IPR043168">
    <property type="entry name" value="DegV_C"/>
</dbReference>
<dbReference type="Pfam" id="PF02645">
    <property type="entry name" value="DegV"/>
    <property type="match status" value="1"/>
</dbReference>
<proteinExistence type="predicted"/>
<dbReference type="RefSeq" id="WP_117948969.1">
    <property type="nucleotide sequence ID" value="NZ_JBBMEZ010000008.1"/>
</dbReference>
<dbReference type="InterPro" id="IPR050270">
    <property type="entry name" value="DegV_domain_contain"/>
</dbReference>
<dbReference type="Proteomes" id="UP001490816">
    <property type="component" value="Unassembled WGS sequence"/>
</dbReference>
<organism evidence="2 3">
    <name type="scientific">Ruminococcoides intestinale</name>
    <dbReference type="NCBI Taxonomy" id="3133162"/>
    <lineage>
        <taxon>Bacteria</taxon>
        <taxon>Bacillati</taxon>
        <taxon>Bacillota</taxon>
        <taxon>Clostridia</taxon>
        <taxon>Eubacteriales</taxon>
        <taxon>Oscillospiraceae</taxon>
        <taxon>Ruminococcoides</taxon>
    </lineage>
</organism>
<evidence type="ECO:0000313" key="3">
    <source>
        <dbReference type="Proteomes" id="UP001490816"/>
    </source>
</evidence>
<dbReference type="SUPFAM" id="SSF82549">
    <property type="entry name" value="DAK1/DegV-like"/>
    <property type="match status" value="1"/>
</dbReference>